<evidence type="ECO:0000256" key="1">
    <source>
        <dbReference type="ARBA" id="ARBA00023015"/>
    </source>
</evidence>
<protein>
    <recommendedName>
        <fullName evidence="4">HTH luxR-type domain-containing protein</fullName>
    </recommendedName>
</protein>
<dbReference type="GO" id="GO:0003677">
    <property type="term" value="F:DNA binding"/>
    <property type="evidence" value="ECO:0007669"/>
    <property type="project" value="UniProtKB-KW"/>
</dbReference>
<dbReference type="InterPro" id="IPR036388">
    <property type="entry name" value="WH-like_DNA-bd_sf"/>
</dbReference>
<keyword evidence="6" id="KW-1185">Reference proteome</keyword>
<dbReference type="InterPro" id="IPR003018">
    <property type="entry name" value="GAF"/>
</dbReference>
<dbReference type="InterPro" id="IPR016032">
    <property type="entry name" value="Sig_transdc_resp-reg_C-effctor"/>
</dbReference>
<dbReference type="PROSITE" id="PS50043">
    <property type="entry name" value="HTH_LUXR_2"/>
    <property type="match status" value="1"/>
</dbReference>
<dbReference type="Proteomes" id="UP001162834">
    <property type="component" value="Chromosome"/>
</dbReference>
<organism evidence="5 6">
    <name type="scientific">Capillimicrobium parvum</name>
    <dbReference type="NCBI Taxonomy" id="2884022"/>
    <lineage>
        <taxon>Bacteria</taxon>
        <taxon>Bacillati</taxon>
        <taxon>Actinomycetota</taxon>
        <taxon>Thermoleophilia</taxon>
        <taxon>Solirubrobacterales</taxon>
        <taxon>Capillimicrobiaceae</taxon>
        <taxon>Capillimicrobium</taxon>
    </lineage>
</organism>
<dbReference type="InterPro" id="IPR029016">
    <property type="entry name" value="GAF-like_dom_sf"/>
</dbReference>
<evidence type="ECO:0000313" key="6">
    <source>
        <dbReference type="Proteomes" id="UP001162834"/>
    </source>
</evidence>
<gene>
    <name evidence="5" type="ORF">DSM104329_02442</name>
</gene>
<dbReference type="PANTHER" id="PTHR44688">
    <property type="entry name" value="DNA-BINDING TRANSCRIPTIONAL ACTIVATOR DEVR_DOSR"/>
    <property type="match status" value="1"/>
</dbReference>
<dbReference type="Pfam" id="PF00196">
    <property type="entry name" value="GerE"/>
    <property type="match status" value="1"/>
</dbReference>
<keyword evidence="3" id="KW-0804">Transcription</keyword>
<evidence type="ECO:0000313" key="5">
    <source>
        <dbReference type="EMBL" id="UGS36045.1"/>
    </source>
</evidence>
<sequence length="355" mass="38839">MSSGTQATTIIDAASAIAGATDLDDLSERTLDVMDKLIVPQRSALYVLDTTTRRPTHVAARDVSDYFLAVYEEVGRDRDPVLHHVLRHRTAIDSDSLMSRRAWLDAAYYREVLRMHRVNVALQAPLLSGADLLGTLNVGDVRRFDAGDIALIGALGRLAGSMLQAIIGQNAALRERDQLRTALELSDEAIIVTDHHHARRRSNAAARAVLDAIDGADEPAFLEDLLSGTAPRGNSVMRVPVTLASGDPSELHVRSVRCDDRSVMLTYLRLEVPAKLALPAHLARALSPRERQVTELAIRGLHDAEIADQLYLSKHTVKEYLRNAYKKLSISSRLELVSLVASRPTDAATSEGLPT</sequence>
<dbReference type="GO" id="GO:0006355">
    <property type="term" value="P:regulation of DNA-templated transcription"/>
    <property type="evidence" value="ECO:0007669"/>
    <property type="project" value="InterPro"/>
</dbReference>
<dbReference type="PRINTS" id="PR00038">
    <property type="entry name" value="HTHLUXR"/>
</dbReference>
<evidence type="ECO:0000256" key="3">
    <source>
        <dbReference type="ARBA" id="ARBA00023163"/>
    </source>
</evidence>
<evidence type="ECO:0000256" key="2">
    <source>
        <dbReference type="ARBA" id="ARBA00023125"/>
    </source>
</evidence>
<dbReference type="CDD" id="cd06170">
    <property type="entry name" value="LuxR_C_like"/>
    <property type="match status" value="1"/>
</dbReference>
<evidence type="ECO:0000259" key="4">
    <source>
        <dbReference type="PROSITE" id="PS50043"/>
    </source>
</evidence>
<proteinExistence type="predicted"/>
<accession>A0A9E7C045</accession>
<dbReference type="SUPFAM" id="SSF55781">
    <property type="entry name" value="GAF domain-like"/>
    <property type="match status" value="1"/>
</dbReference>
<dbReference type="EMBL" id="CP087164">
    <property type="protein sequence ID" value="UGS36045.1"/>
    <property type="molecule type" value="Genomic_DNA"/>
</dbReference>
<dbReference type="SUPFAM" id="SSF46894">
    <property type="entry name" value="C-terminal effector domain of the bipartite response regulators"/>
    <property type="match status" value="1"/>
</dbReference>
<feature type="domain" description="HTH luxR-type" evidence="4">
    <location>
        <begin position="279"/>
        <end position="344"/>
    </location>
</feature>
<keyword evidence="2" id="KW-0238">DNA-binding</keyword>
<dbReference type="Gene3D" id="1.10.10.10">
    <property type="entry name" value="Winged helix-like DNA-binding domain superfamily/Winged helix DNA-binding domain"/>
    <property type="match status" value="1"/>
</dbReference>
<dbReference type="Pfam" id="PF13185">
    <property type="entry name" value="GAF_2"/>
    <property type="match status" value="1"/>
</dbReference>
<dbReference type="KEGG" id="sbae:DSM104329_02442"/>
<reference evidence="5" key="1">
    <citation type="journal article" date="2022" name="Int. J. Syst. Evol. Microbiol.">
        <title>Pseudomonas aegrilactucae sp. nov. and Pseudomonas morbosilactucae sp. nov., pathogens causing bacterial rot of lettuce in Japan.</title>
        <authorList>
            <person name="Sawada H."/>
            <person name="Fujikawa T."/>
            <person name="Satou M."/>
        </authorList>
    </citation>
    <scope>NUCLEOTIDE SEQUENCE</scope>
    <source>
        <strain evidence="5">0166_1</strain>
    </source>
</reference>
<dbReference type="InterPro" id="IPR000792">
    <property type="entry name" value="Tscrpt_reg_LuxR_C"/>
</dbReference>
<name>A0A9E7C045_9ACTN</name>
<dbReference type="SMART" id="SM00421">
    <property type="entry name" value="HTH_LUXR"/>
    <property type="match status" value="1"/>
</dbReference>
<keyword evidence="1" id="KW-0805">Transcription regulation</keyword>
<dbReference type="PANTHER" id="PTHR44688:SF16">
    <property type="entry name" value="DNA-BINDING TRANSCRIPTIONAL ACTIVATOR DEVR_DOSR"/>
    <property type="match status" value="1"/>
</dbReference>
<dbReference type="AlphaFoldDB" id="A0A9E7C045"/>
<dbReference type="Gene3D" id="3.30.450.40">
    <property type="match status" value="1"/>
</dbReference>